<feature type="compositionally biased region" description="Low complexity" evidence="1">
    <location>
        <begin position="11"/>
        <end position="28"/>
    </location>
</feature>
<dbReference type="AlphaFoldDB" id="A0A9D4H6R1"/>
<dbReference type="EMBL" id="JAIWYP010000005">
    <property type="protein sequence ID" value="KAH3827969.1"/>
    <property type="molecule type" value="Genomic_DNA"/>
</dbReference>
<keyword evidence="3" id="KW-1185">Reference proteome</keyword>
<dbReference type="Proteomes" id="UP000828390">
    <property type="component" value="Unassembled WGS sequence"/>
</dbReference>
<feature type="region of interest" description="Disordered" evidence="1">
    <location>
        <begin position="1"/>
        <end position="65"/>
    </location>
</feature>
<reference evidence="2" key="1">
    <citation type="journal article" date="2019" name="bioRxiv">
        <title>The Genome of the Zebra Mussel, Dreissena polymorpha: A Resource for Invasive Species Research.</title>
        <authorList>
            <person name="McCartney M.A."/>
            <person name="Auch B."/>
            <person name="Kono T."/>
            <person name="Mallez S."/>
            <person name="Zhang Y."/>
            <person name="Obille A."/>
            <person name="Becker A."/>
            <person name="Abrahante J.E."/>
            <person name="Garbe J."/>
            <person name="Badalamenti J.P."/>
            <person name="Herman A."/>
            <person name="Mangelson H."/>
            <person name="Liachko I."/>
            <person name="Sullivan S."/>
            <person name="Sone E.D."/>
            <person name="Koren S."/>
            <person name="Silverstein K.A.T."/>
            <person name="Beckman K.B."/>
            <person name="Gohl D.M."/>
        </authorList>
    </citation>
    <scope>NUCLEOTIDE SEQUENCE</scope>
    <source>
        <strain evidence="2">Duluth1</strain>
        <tissue evidence="2">Whole animal</tissue>
    </source>
</reference>
<accession>A0A9D4H6R1</accession>
<sequence>MGGLDSGDFLSPRYDTDSYSSTSYQSPRLQQTLSHVPSTPPTKDYSSTTKYTSPSSGARRKGFHC</sequence>
<gene>
    <name evidence="2" type="ORF">DPMN_129915</name>
</gene>
<evidence type="ECO:0000313" key="2">
    <source>
        <dbReference type="EMBL" id="KAH3827969.1"/>
    </source>
</evidence>
<feature type="compositionally biased region" description="Low complexity" evidence="1">
    <location>
        <begin position="41"/>
        <end position="56"/>
    </location>
</feature>
<proteinExistence type="predicted"/>
<evidence type="ECO:0000256" key="1">
    <source>
        <dbReference type="SAM" id="MobiDB-lite"/>
    </source>
</evidence>
<evidence type="ECO:0000313" key="3">
    <source>
        <dbReference type="Proteomes" id="UP000828390"/>
    </source>
</evidence>
<protein>
    <submittedName>
        <fullName evidence="2">Uncharacterized protein</fullName>
    </submittedName>
</protein>
<comment type="caution">
    <text evidence="2">The sequence shown here is derived from an EMBL/GenBank/DDBJ whole genome shotgun (WGS) entry which is preliminary data.</text>
</comment>
<organism evidence="2 3">
    <name type="scientific">Dreissena polymorpha</name>
    <name type="common">Zebra mussel</name>
    <name type="synonym">Mytilus polymorpha</name>
    <dbReference type="NCBI Taxonomy" id="45954"/>
    <lineage>
        <taxon>Eukaryota</taxon>
        <taxon>Metazoa</taxon>
        <taxon>Spiralia</taxon>
        <taxon>Lophotrochozoa</taxon>
        <taxon>Mollusca</taxon>
        <taxon>Bivalvia</taxon>
        <taxon>Autobranchia</taxon>
        <taxon>Heteroconchia</taxon>
        <taxon>Euheterodonta</taxon>
        <taxon>Imparidentia</taxon>
        <taxon>Neoheterodontei</taxon>
        <taxon>Myida</taxon>
        <taxon>Dreissenoidea</taxon>
        <taxon>Dreissenidae</taxon>
        <taxon>Dreissena</taxon>
    </lineage>
</organism>
<name>A0A9D4H6R1_DREPO</name>
<reference evidence="2" key="2">
    <citation type="submission" date="2020-11" db="EMBL/GenBank/DDBJ databases">
        <authorList>
            <person name="McCartney M.A."/>
            <person name="Auch B."/>
            <person name="Kono T."/>
            <person name="Mallez S."/>
            <person name="Becker A."/>
            <person name="Gohl D.M."/>
            <person name="Silverstein K.A.T."/>
            <person name="Koren S."/>
            <person name="Bechman K.B."/>
            <person name="Herman A."/>
            <person name="Abrahante J.E."/>
            <person name="Garbe J."/>
        </authorList>
    </citation>
    <scope>NUCLEOTIDE SEQUENCE</scope>
    <source>
        <strain evidence="2">Duluth1</strain>
        <tissue evidence="2">Whole animal</tissue>
    </source>
</reference>